<dbReference type="Pfam" id="PF05547">
    <property type="entry name" value="Peptidase_M6"/>
    <property type="match status" value="1"/>
</dbReference>
<proteinExistence type="predicted"/>
<keyword evidence="4" id="KW-1185">Reference proteome</keyword>
<organism evidence="3 4">
    <name type="scientific">Aestuariibaculum suncheonense</name>
    <dbReference type="NCBI Taxonomy" id="1028745"/>
    <lineage>
        <taxon>Bacteria</taxon>
        <taxon>Pseudomonadati</taxon>
        <taxon>Bacteroidota</taxon>
        <taxon>Flavobacteriia</taxon>
        <taxon>Flavobacteriales</taxon>
        <taxon>Flavobacteriaceae</taxon>
    </lineage>
</organism>
<protein>
    <submittedName>
        <fullName evidence="3">Immune inhibitor A</fullName>
    </submittedName>
</protein>
<dbReference type="GO" id="GO:0008233">
    <property type="term" value="F:peptidase activity"/>
    <property type="evidence" value="ECO:0007669"/>
    <property type="project" value="InterPro"/>
</dbReference>
<comment type="caution">
    <text evidence="3">The sequence shown here is derived from an EMBL/GenBank/DDBJ whole genome shotgun (WGS) entry which is preliminary data.</text>
</comment>
<evidence type="ECO:0000256" key="1">
    <source>
        <dbReference type="SAM" id="MobiDB-lite"/>
    </source>
</evidence>
<sequence>KQYYEEQSGGSYTVDGYVSNWLTVPGTAKEYGDDNPAGGHDNLNPKGPRNFVADALNAAVANGVNLSDFDELDIYDLDGDGNTNEPDGIVDH</sequence>
<dbReference type="EMBL" id="JACVXC010000022">
    <property type="protein sequence ID" value="MBD0837041.1"/>
    <property type="molecule type" value="Genomic_DNA"/>
</dbReference>
<feature type="domain" description="Peptidase M6-like" evidence="2">
    <location>
        <begin position="1"/>
        <end position="92"/>
    </location>
</feature>
<dbReference type="InterPro" id="IPR008757">
    <property type="entry name" value="Peptidase_M6-like_domain"/>
</dbReference>
<feature type="region of interest" description="Disordered" evidence="1">
    <location>
        <begin position="26"/>
        <end position="46"/>
    </location>
</feature>
<dbReference type="AlphaFoldDB" id="A0A8J6QBL3"/>
<gene>
    <name evidence="3" type="ORF">ICJ84_16565</name>
</gene>
<reference evidence="3" key="2">
    <citation type="submission" date="2020-09" db="EMBL/GenBank/DDBJ databases">
        <authorList>
            <person name="Wu Z."/>
        </authorList>
    </citation>
    <scope>NUCLEOTIDE SEQUENCE</scope>
    <source>
        <strain evidence="3">SC17</strain>
    </source>
</reference>
<feature type="non-terminal residue" evidence="3">
    <location>
        <position position="92"/>
    </location>
</feature>
<feature type="non-terminal residue" evidence="3">
    <location>
        <position position="1"/>
    </location>
</feature>
<evidence type="ECO:0000313" key="3">
    <source>
        <dbReference type="EMBL" id="MBD0837041.1"/>
    </source>
</evidence>
<dbReference type="GO" id="GO:0006508">
    <property type="term" value="P:proteolysis"/>
    <property type="evidence" value="ECO:0007669"/>
    <property type="project" value="InterPro"/>
</dbReference>
<evidence type="ECO:0000313" key="4">
    <source>
        <dbReference type="Proteomes" id="UP000602057"/>
    </source>
</evidence>
<reference evidence="3" key="1">
    <citation type="journal article" date="2013" name="Int. J. Syst. Evol. Microbiol.">
        <title>Aestuariibaculum suncheonense gen. nov., sp. nov., a marine bacterium of the family Flavobacteriaceae isolated from a tidal flat and emended descriptions of the genera Gaetbulibacter and Tamlana.</title>
        <authorList>
            <person name="Jeong S.H."/>
            <person name="Park M.S."/>
            <person name="Jin H.M."/>
            <person name="Lee K."/>
            <person name="Park W."/>
            <person name="Jeon C.O."/>
        </authorList>
    </citation>
    <scope>NUCLEOTIDE SEQUENCE</scope>
    <source>
        <strain evidence="3">SC17</strain>
    </source>
</reference>
<name>A0A8J6QBL3_9FLAO</name>
<accession>A0A8J6QBL3</accession>
<evidence type="ECO:0000259" key="2">
    <source>
        <dbReference type="Pfam" id="PF05547"/>
    </source>
</evidence>
<dbReference type="Proteomes" id="UP000602057">
    <property type="component" value="Unassembled WGS sequence"/>
</dbReference>